<proteinExistence type="predicted"/>
<dbReference type="InterPro" id="IPR022764">
    <property type="entry name" value="Peptidase_S54_rhomboid_dom"/>
</dbReference>
<keyword evidence="4 6" id="KW-0472">Membrane</keyword>
<dbReference type="RefSeq" id="XP_066806183.1">
    <property type="nucleotide sequence ID" value="XM_066943641.1"/>
</dbReference>
<evidence type="ECO:0000256" key="2">
    <source>
        <dbReference type="ARBA" id="ARBA00022692"/>
    </source>
</evidence>
<dbReference type="SUPFAM" id="SSF46934">
    <property type="entry name" value="UBA-like"/>
    <property type="match status" value="1"/>
</dbReference>
<dbReference type="CDD" id="cd14279">
    <property type="entry name" value="CUE"/>
    <property type="match status" value="1"/>
</dbReference>
<feature type="domain" description="CUE" evidence="7">
    <location>
        <begin position="351"/>
        <end position="394"/>
    </location>
</feature>
<dbReference type="KEGG" id="kne:92177765"/>
<evidence type="ECO:0000313" key="9">
    <source>
        <dbReference type="Proteomes" id="UP001388673"/>
    </source>
</evidence>
<feature type="transmembrane region" description="Helical" evidence="6">
    <location>
        <begin position="161"/>
        <end position="191"/>
    </location>
</feature>
<dbReference type="SUPFAM" id="SSF144091">
    <property type="entry name" value="Rhomboid-like"/>
    <property type="match status" value="1"/>
</dbReference>
<dbReference type="InterPro" id="IPR009060">
    <property type="entry name" value="UBA-like_sf"/>
</dbReference>
<dbReference type="AlphaFoldDB" id="A0AAW0Z6T4"/>
<dbReference type="InterPro" id="IPR035952">
    <property type="entry name" value="Rhomboid-like_sf"/>
</dbReference>
<dbReference type="InterPro" id="IPR003892">
    <property type="entry name" value="CUE"/>
</dbReference>
<evidence type="ECO:0000256" key="3">
    <source>
        <dbReference type="ARBA" id="ARBA00022989"/>
    </source>
</evidence>
<evidence type="ECO:0000256" key="1">
    <source>
        <dbReference type="ARBA" id="ARBA00004141"/>
    </source>
</evidence>
<evidence type="ECO:0000256" key="5">
    <source>
        <dbReference type="SAM" id="MobiDB-lite"/>
    </source>
</evidence>
<dbReference type="SMART" id="SM00546">
    <property type="entry name" value="CUE"/>
    <property type="match status" value="1"/>
</dbReference>
<reference evidence="8 9" key="1">
    <citation type="journal article" date="2024" name="bioRxiv">
        <title>Comparative genomics of Cryptococcus and Kwoniella reveals pathogenesis evolution and contrasting karyotype dynamics via intercentromeric recombination or chromosome fusion.</title>
        <authorList>
            <person name="Coelho M.A."/>
            <person name="David-Palma M."/>
            <person name="Shea T."/>
            <person name="Bowers K."/>
            <person name="McGinley-Smith S."/>
            <person name="Mohammad A.W."/>
            <person name="Gnirke A."/>
            <person name="Yurkov A.M."/>
            <person name="Nowrousian M."/>
            <person name="Sun S."/>
            <person name="Cuomo C.A."/>
            <person name="Heitman J."/>
        </authorList>
    </citation>
    <scope>NUCLEOTIDE SEQUENCE [LARGE SCALE GENOMIC DNA]</scope>
    <source>
        <strain evidence="8 9">CBS 13917</strain>
    </source>
</reference>
<dbReference type="GO" id="GO:0004252">
    <property type="term" value="F:serine-type endopeptidase activity"/>
    <property type="evidence" value="ECO:0007669"/>
    <property type="project" value="InterPro"/>
</dbReference>
<dbReference type="Gene3D" id="1.20.1540.10">
    <property type="entry name" value="Rhomboid-like"/>
    <property type="match status" value="1"/>
</dbReference>
<comment type="subcellular location">
    <subcellularLocation>
        <location evidence="1">Membrane</location>
        <topology evidence="1">Multi-pass membrane protein</topology>
    </subcellularLocation>
</comment>
<accession>A0AAW0Z6T4</accession>
<dbReference type="PANTHER" id="PTHR43066:SF21">
    <property type="entry name" value="UBIQUITIN-ASSOCIATED DOMAIN-CONTAINING PROTEIN 2"/>
    <property type="match status" value="1"/>
</dbReference>
<gene>
    <name evidence="8" type="ORF">IAR55_000505</name>
</gene>
<sequence length="394" mass="42693">MGLTTPSLGPGFQHAGVTKGMMALLGISSLSASLLDVKPYLHLQLVPHLTKYHQFWRIAVHPLAFANSTELLVGLILFYNVGVGIERAFGSRKYASFILVSSLLSTLIASITILLFYAFGLNSVPAGPYGIIFSLLWQQYRTVPSFYYFRLFGIEMSNKAFMWILALQLALSSPPASVLAALSGLLTGYIYRTDTLFPLPSLSISRRRLLVRRSLKTYRIPLSLHLLLARLFSPIVGTSAAPRRSNRVLPGQITETRGTATGVGIGAEGTTRPTLRSLLASRLSGSTANTTTTGAVPPPTIPARTSGSTMASPQRRSERADDAEERESGSATAAMGEWVSEMTGRSGTRAPTEEEISALSNMFPNLGRDLIVRALQRNNYNTAQAVEALLEENA</sequence>
<dbReference type="GeneID" id="92177765"/>
<keyword evidence="2 6" id="KW-0812">Transmembrane</keyword>
<dbReference type="PANTHER" id="PTHR43066">
    <property type="entry name" value="RHOMBOID-RELATED PROTEIN"/>
    <property type="match status" value="1"/>
</dbReference>
<dbReference type="EMBL" id="JBCAWK010000001">
    <property type="protein sequence ID" value="KAK8869937.1"/>
    <property type="molecule type" value="Genomic_DNA"/>
</dbReference>
<name>A0AAW0Z6T4_9TREE</name>
<evidence type="ECO:0000256" key="4">
    <source>
        <dbReference type="ARBA" id="ARBA00023136"/>
    </source>
</evidence>
<evidence type="ECO:0000313" key="8">
    <source>
        <dbReference type="EMBL" id="KAK8869937.1"/>
    </source>
</evidence>
<feature type="compositionally biased region" description="Polar residues" evidence="5">
    <location>
        <begin position="305"/>
        <end position="314"/>
    </location>
</feature>
<dbReference type="Proteomes" id="UP001388673">
    <property type="component" value="Unassembled WGS sequence"/>
</dbReference>
<comment type="caution">
    <text evidence="8">The sequence shown here is derived from an EMBL/GenBank/DDBJ whole genome shotgun (WGS) entry which is preliminary data.</text>
</comment>
<protein>
    <recommendedName>
        <fullName evidence="7">CUE domain-containing protein</fullName>
    </recommendedName>
</protein>
<feature type="transmembrane region" description="Helical" evidence="6">
    <location>
        <begin position="61"/>
        <end position="82"/>
    </location>
</feature>
<evidence type="ECO:0000256" key="6">
    <source>
        <dbReference type="SAM" id="Phobius"/>
    </source>
</evidence>
<keyword evidence="3 6" id="KW-1133">Transmembrane helix</keyword>
<dbReference type="GO" id="GO:0016020">
    <property type="term" value="C:membrane"/>
    <property type="evidence" value="ECO:0007669"/>
    <property type="project" value="UniProtKB-SubCell"/>
</dbReference>
<organism evidence="8 9">
    <name type="scientific">Kwoniella newhampshirensis</name>
    <dbReference type="NCBI Taxonomy" id="1651941"/>
    <lineage>
        <taxon>Eukaryota</taxon>
        <taxon>Fungi</taxon>
        <taxon>Dikarya</taxon>
        <taxon>Basidiomycota</taxon>
        <taxon>Agaricomycotina</taxon>
        <taxon>Tremellomycetes</taxon>
        <taxon>Tremellales</taxon>
        <taxon>Cryptococcaceae</taxon>
        <taxon>Kwoniella</taxon>
    </lineage>
</organism>
<keyword evidence="9" id="KW-1185">Reference proteome</keyword>
<dbReference type="GO" id="GO:0043130">
    <property type="term" value="F:ubiquitin binding"/>
    <property type="evidence" value="ECO:0007669"/>
    <property type="project" value="InterPro"/>
</dbReference>
<dbReference type="PROSITE" id="PS51140">
    <property type="entry name" value="CUE"/>
    <property type="match status" value="1"/>
</dbReference>
<dbReference type="Gene3D" id="1.10.8.10">
    <property type="entry name" value="DNA helicase RuvA subunit, C-terminal domain"/>
    <property type="match status" value="1"/>
</dbReference>
<dbReference type="Pfam" id="PF02845">
    <property type="entry name" value="CUE"/>
    <property type="match status" value="1"/>
</dbReference>
<feature type="compositionally biased region" description="Low complexity" evidence="5">
    <location>
        <begin position="286"/>
        <end position="295"/>
    </location>
</feature>
<feature type="region of interest" description="Disordered" evidence="5">
    <location>
        <begin position="286"/>
        <end position="352"/>
    </location>
</feature>
<feature type="transmembrane region" description="Helical" evidence="6">
    <location>
        <begin position="94"/>
        <end position="119"/>
    </location>
</feature>
<dbReference type="Pfam" id="PF01694">
    <property type="entry name" value="Rhomboid"/>
    <property type="match status" value="1"/>
</dbReference>
<evidence type="ECO:0000259" key="7">
    <source>
        <dbReference type="PROSITE" id="PS51140"/>
    </source>
</evidence>